<evidence type="ECO:0000313" key="2">
    <source>
        <dbReference type="EMBL" id="RDS83519.1"/>
    </source>
</evidence>
<dbReference type="InterPro" id="IPR024476">
    <property type="entry name" value="DUF3861"/>
</dbReference>
<keyword evidence="3" id="KW-1185">Reference proteome</keyword>
<comment type="caution">
    <text evidence="2">The sequence shown here is derived from an EMBL/GenBank/DDBJ whole genome shotgun (WGS) entry which is preliminary data.</text>
</comment>
<dbReference type="Gene3D" id="3.10.20.850">
    <property type="entry name" value="Protein of unknown function DUF3861"/>
    <property type="match status" value="1"/>
</dbReference>
<accession>A0A370X516</accession>
<reference evidence="2 3" key="1">
    <citation type="submission" date="2018-07" db="EMBL/GenBank/DDBJ databases">
        <title>Dyella monticola sp. nov. and Dyella psychrodurans sp. nov. isolated from monsoon evergreen broad-leaved forest soil of Dinghu Mountain, China.</title>
        <authorList>
            <person name="Gao Z."/>
            <person name="Qiu L."/>
        </authorList>
    </citation>
    <scope>NUCLEOTIDE SEQUENCE [LARGE SCALE GENOMIC DNA]</scope>
    <source>
        <strain evidence="2 3">4G-K06</strain>
    </source>
</reference>
<organism evidence="2 3">
    <name type="scientific">Dyella monticola</name>
    <dbReference type="NCBI Taxonomy" id="1927958"/>
    <lineage>
        <taxon>Bacteria</taxon>
        <taxon>Pseudomonadati</taxon>
        <taxon>Pseudomonadota</taxon>
        <taxon>Gammaproteobacteria</taxon>
        <taxon>Lysobacterales</taxon>
        <taxon>Rhodanobacteraceae</taxon>
        <taxon>Dyella</taxon>
    </lineage>
</organism>
<sequence length="155" mass="17158">MAAGAERMKHSHSKKWACHPRRNNDAPGALGAACAPHARPCRLERRRPRKLAMNNAQHHHFRIQVERVDDATSAPLVFEVIHHDDIFAMVERVHAGTAFAASDATALAVGLKLFTGVMLNQPNDPLFADVQPVMRVFIGNLKSRIAATMQKRNNA</sequence>
<dbReference type="EMBL" id="QRBE01000002">
    <property type="protein sequence ID" value="RDS83519.1"/>
    <property type="molecule type" value="Genomic_DNA"/>
</dbReference>
<feature type="compositionally biased region" description="Basic residues" evidence="1">
    <location>
        <begin position="9"/>
        <end position="21"/>
    </location>
</feature>
<gene>
    <name evidence="2" type="ORF">DWU98_04030</name>
</gene>
<dbReference type="Proteomes" id="UP000254258">
    <property type="component" value="Unassembled WGS sequence"/>
</dbReference>
<dbReference type="Pfam" id="PF12977">
    <property type="entry name" value="DUF3861"/>
    <property type="match status" value="1"/>
</dbReference>
<feature type="region of interest" description="Disordered" evidence="1">
    <location>
        <begin position="1"/>
        <end position="22"/>
    </location>
</feature>
<proteinExistence type="predicted"/>
<protein>
    <submittedName>
        <fullName evidence="2">DUF3861 family protein</fullName>
    </submittedName>
</protein>
<evidence type="ECO:0000256" key="1">
    <source>
        <dbReference type="SAM" id="MobiDB-lite"/>
    </source>
</evidence>
<dbReference type="AlphaFoldDB" id="A0A370X516"/>
<name>A0A370X516_9GAMM</name>
<evidence type="ECO:0000313" key="3">
    <source>
        <dbReference type="Proteomes" id="UP000254258"/>
    </source>
</evidence>
<dbReference type="InterPro" id="IPR038194">
    <property type="entry name" value="DUF3861_sf"/>
</dbReference>